<dbReference type="PRINTS" id="PR00344">
    <property type="entry name" value="BCTRLSENSOR"/>
</dbReference>
<evidence type="ECO:0000259" key="7">
    <source>
        <dbReference type="PROSITE" id="PS50113"/>
    </source>
</evidence>
<dbReference type="SUPFAM" id="SSF63829">
    <property type="entry name" value="Calcium-dependent phosphotriesterase"/>
    <property type="match status" value="2"/>
</dbReference>
<dbReference type="Gene3D" id="2.130.10.10">
    <property type="entry name" value="YVTN repeat-like/Quinoprotein amine dehydrogenase"/>
    <property type="match status" value="4"/>
</dbReference>
<dbReference type="Gene3D" id="3.30.450.20">
    <property type="entry name" value="PAS domain"/>
    <property type="match status" value="1"/>
</dbReference>
<dbReference type="GO" id="GO:0000155">
    <property type="term" value="F:phosphorelay sensor kinase activity"/>
    <property type="evidence" value="ECO:0007669"/>
    <property type="project" value="InterPro"/>
</dbReference>
<dbReference type="SUPFAM" id="SSF55785">
    <property type="entry name" value="PYP-like sensor domain (PAS domain)"/>
    <property type="match status" value="1"/>
</dbReference>
<dbReference type="Gene3D" id="2.60.40.10">
    <property type="entry name" value="Immunoglobulins"/>
    <property type="match status" value="1"/>
</dbReference>
<evidence type="ECO:0000313" key="8">
    <source>
        <dbReference type="EMBL" id="SFN46352.1"/>
    </source>
</evidence>
<dbReference type="Pfam" id="PF07494">
    <property type="entry name" value="Reg_prop"/>
    <property type="match status" value="5"/>
</dbReference>
<dbReference type="InterPro" id="IPR013655">
    <property type="entry name" value="PAS_fold_3"/>
</dbReference>
<feature type="domain" description="PAC" evidence="7">
    <location>
        <begin position="936"/>
        <end position="989"/>
    </location>
</feature>
<accession>A0A1I4Z7T4</accession>
<dbReference type="CDD" id="cd00082">
    <property type="entry name" value="HisKA"/>
    <property type="match status" value="1"/>
</dbReference>
<dbReference type="InterPro" id="IPR004358">
    <property type="entry name" value="Sig_transdc_His_kin-like_C"/>
</dbReference>
<evidence type="ECO:0000256" key="4">
    <source>
        <dbReference type="SAM" id="Coils"/>
    </source>
</evidence>
<dbReference type="InterPro" id="IPR000700">
    <property type="entry name" value="PAS-assoc_C"/>
</dbReference>
<proteinExistence type="predicted"/>
<dbReference type="Proteomes" id="UP000198575">
    <property type="component" value="Unassembled WGS sequence"/>
</dbReference>
<keyword evidence="3" id="KW-0597">Phosphoprotein</keyword>
<evidence type="ECO:0000313" key="9">
    <source>
        <dbReference type="Proteomes" id="UP000198575"/>
    </source>
</evidence>
<feature type="coiled-coil region" evidence="4">
    <location>
        <begin position="977"/>
        <end position="1032"/>
    </location>
</feature>
<dbReference type="EC" id="2.7.13.3" evidence="2"/>
<dbReference type="Pfam" id="PF02518">
    <property type="entry name" value="HATPase_c"/>
    <property type="match status" value="1"/>
</dbReference>
<dbReference type="InterPro" id="IPR015943">
    <property type="entry name" value="WD40/YVTN_repeat-like_dom_sf"/>
</dbReference>
<dbReference type="InterPro" id="IPR035965">
    <property type="entry name" value="PAS-like_dom_sf"/>
</dbReference>
<feature type="domain" description="Histidine kinase" evidence="6">
    <location>
        <begin position="1041"/>
        <end position="1272"/>
    </location>
</feature>
<gene>
    <name evidence="8" type="ORF">SAMN05216289_12353</name>
</gene>
<dbReference type="InterPro" id="IPR005467">
    <property type="entry name" value="His_kinase_dom"/>
</dbReference>
<dbReference type="InterPro" id="IPR003594">
    <property type="entry name" value="HATPase_dom"/>
</dbReference>
<dbReference type="InterPro" id="IPR003661">
    <property type="entry name" value="HisK_dim/P_dom"/>
</dbReference>
<dbReference type="Gene3D" id="1.10.287.130">
    <property type="match status" value="1"/>
</dbReference>
<dbReference type="InterPro" id="IPR011123">
    <property type="entry name" value="Y_Y_Y"/>
</dbReference>
<dbReference type="SUPFAM" id="SSF55874">
    <property type="entry name" value="ATPase domain of HSP90 chaperone/DNA topoisomerase II/histidine kinase"/>
    <property type="match status" value="1"/>
</dbReference>
<dbReference type="PANTHER" id="PTHR43547:SF2">
    <property type="entry name" value="HYBRID SIGNAL TRANSDUCTION HISTIDINE KINASE C"/>
    <property type="match status" value="1"/>
</dbReference>
<dbReference type="PANTHER" id="PTHR43547">
    <property type="entry name" value="TWO-COMPONENT HISTIDINE KINASE"/>
    <property type="match status" value="1"/>
</dbReference>
<organism evidence="8 9">
    <name type="scientific">Dokdonella immobilis</name>
    <dbReference type="NCBI Taxonomy" id="578942"/>
    <lineage>
        <taxon>Bacteria</taxon>
        <taxon>Pseudomonadati</taxon>
        <taxon>Pseudomonadota</taxon>
        <taxon>Gammaproteobacteria</taxon>
        <taxon>Lysobacterales</taxon>
        <taxon>Rhodanobacteraceae</taxon>
        <taxon>Dokdonella</taxon>
    </lineage>
</organism>
<dbReference type="SMART" id="SM00387">
    <property type="entry name" value="HATPase_c"/>
    <property type="match status" value="1"/>
</dbReference>
<dbReference type="InterPro" id="IPR013783">
    <property type="entry name" value="Ig-like_fold"/>
</dbReference>
<sequence>MARLPWLAWACIGLSVMFCIREAAFASVPGIDTVHFRTYATGQGLSQATARVMVQDRAGFIWIGTQDGLNRFDGYDFRVYKTDRDDPWSLSQNHVWALAADADGSLWVGTQAGGLNHYDPKLDRFSVYRSKPGDAHAVGSNNVTALLLDRDGRLWVANSAGRLQWFDRAEQNFDDTPVGLNAGLRMVRSLLQGPDGRVWIGARDGLWRIESDGTDLREFPIDGRSADVYALAQGGNGDIWIGTAEQGLYRVSGEGEVLQHFRRDDDPFSNGLHDNEIRALLADRDGKLWVAGNSRGLARLDPASTQFSRYGHDPARDSSIAGNRLASLLRGRDGELFVGSWANGFSVQNPRTEVFTRVGSVAGDPRTLPTRLAMTVLGEPDGTLWVGTLEGGGLVHLDPQKGVIARYTHDPAQSDSLSNDFVQFITRTRDGSLWIATMGGGLNRLRPGTSSFEHFRHDPDDPTSLAEDSILYLYEDHVGTLWVGTLNQGLDERCATCSGFRHHAHNPADDDDATSIGGDAVSSIVETSGADIWLGHRSGGLDRYNRETGRFEHFRSDRLNPRTIGGDTVSTLAVDSRGELWLGTQGGGISHLLPGTEGDPQFETFGSKEGLAADAVGAIVEDAQGNLWISTTVGISRFDRKQRSFLNLGPHDGTLGTGYWVNGSSRLPGGRIVFSGLDGISIFDPLQVRMPPPPRPLATRLLLQNLPVKLRWRDPDSPLDKSLWLGGTVSLRHDHDNVTFEFAAFDFTDPESIQYSYRLDGHDEQWIEASASRRFATYTDLPAGSYGLRLRARHQGSVGPGNAWTGEEFVVPVRVAPSPWLSPMAFGGYFAAVALMVWLGGLQVRSSLEQRARAQEAIRISEERLKMSLWGSGNELWDMDLQTGRMHRDNKLQHLAATVEAVEETVEAYLPFVHKDDLPAFNEALAAHFRGDTAQFEASYRTLDRKHEWVWILTRGRIVERDAKGHGLRMAGTTHDISALKHAEDALRRLNEELELRVDRRTSDLRATNLELQETLDRLTLTQRQLLEAEKLASLGGLVAGIAHEINTPLGVSVTAASHLVEEASHLSRMNERGELKRSDLDRFERAAREGSELILRNLKRADRLVRSFKQVAVDQTNEDRRVVDLAACINEILTTLGPALRKTPHKVEIVCAAPVVCETAPGALYQIISNLVMNSLMHAFADGQAGLIRIEVSRAGESAVVDYRDDGSGMDEAARARIFDPFFTTRRGQGGSGLGMHIVYNLVTQVLGGSIVVDSAPGKGFQACMIFELERTGAAGSVGQASG</sequence>
<dbReference type="InterPro" id="IPR036890">
    <property type="entry name" value="HATPase_C_sf"/>
</dbReference>
<evidence type="ECO:0000256" key="2">
    <source>
        <dbReference type="ARBA" id="ARBA00012438"/>
    </source>
</evidence>
<protein>
    <recommendedName>
        <fullName evidence="2">histidine kinase</fullName>
        <ecNumber evidence="2">2.7.13.3</ecNumber>
    </recommendedName>
</protein>
<dbReference type="Pfam" id="PF07495">
    <property type="entry name" value="Y_Y_Y"/>
    <property type="match status" value="1"/>
</dbReference>
<feature type="chain" id="PRO_5011595674" description="histidine kinase" evidence="5">
    <location>
        <begin position="27"/>
        <end position="1284"/>
    </location>
</feature>
<dbReference type="Pfam" id="PF08447">
    <property type="entry name" value="PAS_3"/>
    <property type="match status" value="1"/>
</dbReference>
<dbReference type="EMBL" id="FOVF01000023">
    <property type="protein sequence ID" value="SFN46352.1"/>
    <property type="molecule type" value="Genomic_DNA"/>
</dbReference>
<evidence type="ECO:0000259" key="6">
    <source>
        <dbReference type="PROSITE" id="PS50109"/>
    </source>
</evidence>
<feature type="signal peptide" evidence="5">
    <location>
        <begin position="1"/>
        <end position="26"/>
    </location>
</feature>
<name>A0A1I4Z7T4_9GAMM</name>
<keyword evidence="5" id="KW-0732">Signal</keyword>
<evidence type="ECO:0000256" key="5">
    <source>
        <dbReference type="SAM" id="SignalP"/>
    </source>
</evidence>
<dbReference type="PROSITE" id="PS50109">
    <property type="entry name" value="HIS_KIN"/>
    <property type="match status" value="1"/>
</dbReference>
<dbReference type="PROSITE" id="PS50113">
    <property type="entry name" value="PAC"/>
    <property type="match status" value="1"/>
</dbReference>
<reference evidence="8 9" key="1">
    <citation type="submission" date="2016-10" db="EMBL/GenBank/DDBJ databases">
        <authorList>
            <person name="de Groot N.N."/>
        </authorList>
    </citation>
    <scope>NUCLEOTIDE SEQUENCE [LARGE SCALE GENOMIC DNA]</scope>
    <source>
        <strain evidence="8 9">CGMCC 1.7659</strain>
    </source>
</reference>
<evidence type="ECO:0000256" key="1">
    <source>
        <dbReference type="ARBA" id="ARBA00000085"/>
    </source>
</evidence>
<dbReference type="RefSeq" id="WP_175498101.1">
    <property type="nucleotide sequence ID" value="NZ_FOVF01000023.1"/>
</dbReference>
<dbReference type="InterPro" id="IPR011110">
    <property type="entry name" value="Reg_prop"/>
</dbReference>
<keyword evidence="4" id="KW-0175">Coiled coil</keyword>
<dbReference type="STRING" id="578942.SAMN05216289_12353"/>
<dbReference type="SUPFAM" id="SSF101898">
    <property type="entry name" value="NHL repeat"/>
    <property type="match status" value="1"/>
</dbReference>
<keyword evidence="9" id="KW-1185">Reference proteome</keyword>
<dbReference type="Gene3D" id="3.30.565.10">
    <property type="entry name" value="Histidine kinase-like ATPase, C-terminal domain"/>
    <property type="match status" value="1"/>
</dbReference>
<comment type="catalytic activity">
    <reaction evidence="1">
        <text>ATP + protein L-histidine = ADP + protein N-phospho-L-histidine.</text>
        <dbReference type="EC" id="2.7.13.3"/>
    </reaction>
</comment>
<evidence type="ECO:0000256" key="3">
    <source>
        <dbReference type="ARBA" id="ARBA00022553"/>
    </source>
</evidence>